<gene>
    <name evidence="3" type="ORF">CM83_29741</name>
</gene>
<dbReference type="PROSITE" id="PS51886">
    <property type="entry name" value="TLDC"/>
    <property type="match status" value="1"/>
</dbReference>
<feature type="compositionally biased region" description="Polar residues" evidence="1">
    <location>
        <begin position="519"/>
        <end position="531"/>
    </location>
</feature>
<accession>A0A0A9Z9T6</accession>
<proteinExistence type="predicted"/>
<reference evidence="3" key="2">
    <citation type="submission" date="2014-07" db="EMBL/GenBank/DDBJ databases">
        <authorList>
            <person name="Hull J."/>
        </authorList>
    </citation>
    <scope>NUCLEOTIDE SEQUENCE</scope>
</reference>
<protein>
    <recommendedName>
        <fullName evidence="2">TLDc domain-containing protein</fullName>
    </recommendedName>
</protein>
<feature type="non-terminal residue" evidence="3">
    <location>
        <position position="603"/>
    </location>
</feature>
<name>A0A0A9Z9T6_LYGHE</name>
<dbReference type="InterPro" id="IPR006571">
    <property type="entry name" value="TLDc_dom"/>
</dbReference>
<sequence length="603" mass="69522">MGDEARDEELAVVNLEHVKRISDTFRPNTVKKNGSIQKTVVQEIWKNRLAPRFYSAMMSVMFPGDAKEVSFLSFYTIYKNLAEPEAEIVFRALTIYHIATIHEPPFNYEQADEYPNAPLTNIKAYVCDVITSYLHSIIHINMKEPLGWLELKASNSIMEGNLVAAYLLKDLESHRNEVSIGSLEIWLEKSEIYYTVSVELYLYLFGVNKTIDVKSLVPFPIVQTGKNSRTLMSLPDVLLLNSKLPKRAPRWTLAFMLDSRTGDWEKFKQAIYGKGQTLIVIQDSNGDIFGMYGSQQWVPSSGFYGNDQSFLFTLKPDVNVYESSGRNKNFQIFTDTGIGLGGTEASPGLFINWTLRVGTTSPRCVTFDKFWQLSRDLVFDIRLLELWVVNEVLSRKNTIIPKDYYNTVVMWSKIGQNKLANITCQCGNGGFNSSQGQIEETDLKYFQTSDESFEELGKGECAATQTSMVPSVRGNPHFRTTATCTSRIALGPETTPKLRYNYRQYPQDNYRHHPEDNYHQNPQDNYRQNSQDNHRKNSLDNYRQNPQDNHRKNFLDNYPQNPQDNYPHNPLDNYSQSPLDKFRQNPQDNYRQNPQDNFHHNPR</sequence>
<feature type="region of interest" description="Disordered" evidence="1">
    <location>
        <begin position="507"/>
        <end position="603"/>
    </location>
</feature>
<dbReference type="PANTHER" id="PTHR23354">
    <property type="entry name" value="NUCLEOLAR PROTEIN 7/ESTROGEN RECEPTOR COACTIVATOR-RELATED"/>
    <property type="match status" value="1"/>
</dbReference>
<evidence type="ECO:0000313" key="3">
    <source>
        <dbReference type="EMBL" id="JAG40646.1"/>
    </source>
</evidence>
<dbReference type="Pfam" id="PF07534">
    <property type="entry name" value="TLD"/>
    <property type="match status" value="1"/>
</dbReference>
<reference evidence="3" key="1">
    <citation type="journal article" date="2014" name="PLoS ONE">
        <title>Transcriptome-Based Identification of ABC Transporters in the Western Tarnished Plant Bug Lygus hesperus.</title>
        <authorList>
            <person name="Hull J.J."/>
            <person name="Chaney K."/>
            <person name="Geib S.M."/>
            <person name="Fabrick J.A."/>
            <person name="Brent C.S."/>
            <person name="Walsh D."/>
            <person name="Lavine L.C."/>
        </authorList>
    </citation>
    <scope>NUCLEOTIDE SEQUENCE</scope>
</reference>
<dbReference type="EMBL" id="GBHO01002958">
    <property type="protein sequence ID" value="JAG40646.1"/>
    <property type="molecule type" value="Transcribed_RNA"/>
</dbReference>
<evidence type="ECO:0000256" key="1">
    <source>
        <dbReference type="SAM" id="MobiDB-lite"/>
    </source>
</evidence>
<dbReference type="AlphaFoldDB" id="A0A0A9Z9T6"/>
<organism evidence="3">
    <name type="scientific">Lygus hesperus</name>
    <name type="common">Western plant bug</name>
    <dbReference type="NCBI Taxonomy" id="30085"/>
    <lineage>
        <taxon>Eukaryota</taxon>
        <taxon>Metazoa</taxon>
        <taxon>Ecdysozoa</taxon>
        <taxon>Arthropoda</taxon>
        <taxon>Hexapoda</taxon>
        <taxon>Insecta</taxon>
        <taxon>Pterygota</taxon>
        <taxon>Neoptera</taxon>
        <taxon>Paraneoptera</taxon>
        <taxon>Hemiptera</taxon>
        <taxon>Heteroptera</taxon>
        <taxon>Panheteroptera</taxon>
        <taxon>Cimicomorpha</taxon>
        <taxon>Miridae</taxon>
        <taxon>Mirini</taxon>
        <taxon>Lygus</taxon>
    </lineage>
</organism>
<feature type="domain" description="TLDc" evidence="2">
    <location>
        <begin position="220"/>
        <end position="390"/>
    </location>
</feature>
<feature type="compositionally biased region" description="Basic and acidic residues" evidence="1">
    <location>
        <begin position="509"/>
        <end position="518"/>
    </location>
</feature>
<feature type="compositionally biased region" description="Polar residues" evidence="1">
    <location>
        <begin position="558"/>
        <end position="596"/>
    </location>
</feature>
<dbReference type="SMART" id="SM00584">
    <property type="entry name" value="TLDc"/>
    <property type="match status" value="1"/>
</dbReference>
<evidence type="ECO:0000259" key="2">
    <source>
        <dbReference type="PROSITE" id="PS51886"/>
    </source>
</evidence>